<gene>
    <name evidence="1" type="ORF">V2W30_07750</name>
</gene>
<proteinExistence type="predicted"/>
<accession>A0ACD5A7U1</accession>
<organism evidence="1 2">
    <name type="scientific">Streptomyces citrinus</name>
    <dbReference type="NCBI Taxonomy" id="3118173"/>
    <lineage>
        <taxon>Bacteria</taxon>
        <taxon>Bacillati</taxon>
        <taxon>Actinomycetota</taxon>
        <taxon>Actinomycetes</taxon>
        <taxon>Kitasatosporales</taxon>
        <taxon>Streptomycetaceae</taxon>
        <taxon>Streptomyces</taxon>
    </lineage>
</organism>
<dbReference type="Proteomes" id="UP001432251">
    <property type="component" value="Chromosome"/>
</dbReference>
<dbReference type="EMBL" id="CP146022">
    <property type="protein sequence ID" value="WWQ63249.1"/>
    <property type="molecule type" value="Genomic_DNA"/>
</dbReference>
<protein>
    <submittedName>
        <fullName evidence="1">Uncharacterized protein</fullName>
    </submittedName>
</protein>
<name>A0ACD5A7U1_9ACTN</name>
<sequence>MCAERLDDESRTLAGLSLSERRQLARLLGKLEHSIVDSDDLED</sequence>
<evidence type="ECO:0000313" key="2">
    <source>
        <dbReference type="Proteomes" id="UP001432251"/>
    </source>
</evidence>
<keyword evidence="2" id="KW-1185">Reference proteome</keyword>
<evidence type="ECO:0000313" key="1">
    <source>
        <dbReference type="EMBL" id="WWQ63249.1"/>
    </source>
</evidence>
<reference evidence="1" key="1">
    <citation type="journal article" date="2025" name="Int. J. Syst. Evol. Microbiol.">
        <title>Streptomyces citrinus sp. nov., with yellow diffusible pigment.</title>
        <authorList>
            <person name="He Y."/>
            <person name="Yang E."/>
            <person name="Xu J."/>
            <person name="Sun Y."/>
            <person name="Sun L."/>
        </authorList>
    </citation>
    <scope>NUCLEOTIDE SEQUENCE</scope>
    <source>
        <strain evidence="1">Q6</strain>
    </source>
</reference>